<sequence>MRGNSCEPAITRYCQDVAKELQRLRKGENPIVYRQDPWACRARRKHNQFENVEYFFEVFSLHLQNEFSKQRMRVKTLSMTSQHIIYNLRNNFENMVDLGNFDDRRTPIVRENIDMLALAGRECCIFSSSDIAPVTFLWALNVACHSVAILTPVYHCDWIVNTNRPSPINDGSLQWPESATWAAITGAAVVGATILSILNEMWNMWDPFGRGINTYSWTLGIAMEIDNMVNEFYEYDTKALIRKHAYMAPSSHPYDHVTDNVGESSNSEPRTV</sequence>
<dbReference type="EMBL" id="BBTG02000025">
    <property type="protein sequence ID" value="GAO18020.1"/>
    <property type="molecule type" value="Genomic_DNA"/>
</dbReference>
<gene>
    <name evidence="1" type="ORF">UVI_02042670</name>
</gene>
<accession>A0A1B5L3I2</accession>
<name>A0A1B5L3I2_USTVR</name>
<proteinExistence type="predicted"/>
<evidence type="ECO:0000313" key="2">
    <source>
        <dbReference type="Proteomes" id="UP000054053"/>
    </source>
</evidence>
<dbReference type="Proteomes" id="UP000054053">
    <property type="component" value="Unassembled WGS sequence"/>
</dbReference>
<organism evidence="1 2">
    <name type="scientific">Ustilaginoidea virens</name>
    <name type="common">Rice false smut fungus</name>
    <name type="synonym">Villosiclava virens</name>
    <dbReference type="NCBI Taxonomy" id="1159556"/>
    <lineage>
        <taxon>Eukaryota</taxon>
        <taxon>Fungi</taxon>
        <taxon>Dikarya</taxon>
        <taxon>Ascomycota</taxon>
        <taxon>Pezizomycotina</taxon>
        <taxon>Sordariomycetes</taxon>
        <taxon>Hypocreomycetidae</taxon>
        <taxon>Hypocreales</taxon>
        <taxon>Clavicipitaceae</taxon>
        <taxon>Ustilaginoidea</taxon>
    </lineage>
</organism>
<evidence type="ECO:0000313" key="1">
    <source>
        <dbReference type="EMBL" id="GAO18020.1"/>
    </source>
</evidence>
<reference evidence="2" key="1">
    <citation type="journal article" date="2016" name="Genome Announc.">
        <title>Genome sequence of Ustilaginoidea virens IPU010, a rice pathogenic fungus causing false smut.</title>
        <authorList>
            <person name="Kumagai T."/>
            <person name="Ishii T."/>
            <person name="Terai G."/>
            <person name="Umemura M."/>
            <person name="Machida M."/>
            <person name="Asai K."/>
        </authorList>
    </citation>
    <scope>NUCLEOTIDE SEQUENCE [LARGE SCALE GENOMIC DNA]</scope>
    <source>
        <strain evidence="2">IPU010</strain>
    </source>
</reference>
<comment type="caution">
    <text evidence="1">The sequence shown here is derived from an EMBL/GenBank/DDBJ whole genome shotgun (WGS) entry which is preliminary data.</text>
</comment>
<protein>
    <submittedName>
        <fullName evidence="1">Uncharacterized protein</fullName>
    </submittedName>
</protein>
<dbReference type="AlphaFoldDB" id="A0A1B5L3I2"/>